<evidence type="ECO:0000313" key="2">
    <source>
        <dbReference type="EMBL" id="MBE2999653.1"/>
    </source>
</evidence>
<reference evidence="2 3" key="1">
    <citation type="submission" date="2020-09" db="EMBL/GenBank/DDBJ databases">
        <title>Diversity and distribution of actinomycetes associated with coral in the coast of Hainan.</title>
        <authorList>
            <person name="Li F."/>
        </authorList>
    </citation>
    <scope>NUCLEOTIDE SEQUENCE [LARGE SCALE GENOMIC DNA]</scope>
    <source>
        <strain evidence="2 3">HNM0947</strain>
    </source>
</reference>
<protein>
    <recommendedName>
        <fullName evidence="4">Small multi-drug export protein</fullName>
    </recommendedName>
</protein>
<keyword evidence="1" id="KW-0472">Membrane</keyword>
<feature type="transmembrane region" description="Helical" evidence="1">
    <location>
        <begin position="84"/>
        <end position="110"/>
    </location>
</feature>
<keyword evidence="1" id="KW-0812">Transmembrane</keyword>
<dbReference type="EMBL" id="JADBGI010000010">
    <property type="protein sequence ID" value="MBE2999653.1"/>
    <property type="molecule type" value="Genomic_DNA"/>
</dbReference>
<evidence type="ECO:0000256" key="1">
    <source>
        <dbReference type="SAM" id="Phobius"/>
    </source>
</evidence>
<organism evidence="2 3">
    <name type="scientific">Nocardiopsis coralli</name>
    <dbReference type="NCBI Taxonomy" id="2772213"/>
    <lineage>
        <taxon>Bacteria</taxon>
        <taxon>Bacillati</taxon>
        <taxon>Actinomycetota</taxon>
        <taxon>Actinomycetes</taxon>
        <taxon>Streptosporangiales</taxon>
        <taxon>Nocardiopsidaceae</taxon>
        <taxon>Nocardiopsis</taxon>
    </lineage>
</organism>
<evidence type="ECO:0008006" key="4">
    <source>
        <dbReference type="Google" id="ProtNLM"/>
    </source>
</evidence>
<feature type="transmembrane region" description="Helical" evidence="1">
    <location>
        <begin position="116"/>
        <end position="142"/>
    </location>
</feature>
<sequence>MNDLIAHLLVLLGAAVPWFELFVVPPAIALGLNPVIVAFLGNTAVSFAAIAGSARLLAWWERRRGRPIGSGSAGQRGRKAFERFGVPGLALQGPFLSGMYFAVLFSVLLGAPRRSVALWTVASNALWTVALAVGTVAGVGVLT</sequence>
<accession>A0ABR9P732</accession>
<feature type="transmembrane region" description="Helical" evidence="1">
    <location>
        <begin position="7"/>
        <end position="29"/>
    </location>
</feature>
<dbReference type="RefSeq" id="WP_193122283.1">
    <property type="nucleotide sequence ID" value="NZ_JADBGI010000010.1"/>
</dbReference>
<name>A0ABR9P732_9ACTN</name>
<feature type="transmembrane region" description="Helical" evidence="1">
    <location>
        <begin position="35"/>
        <end position="58"/>
    </location>
</feature>
<proteinExistence type="predicted"/>
<evidence type="ECO:0000313" key="3">
    <source>
        <dbReference type="Proteomes" id="UP000806528"/>
    </source>
</evidence>
<dbReference type="Proteomes" id="UP000806528">
    <property type="component" value="Unassembled WGS sequence"/>
</dbReference>
<comment type="caution">
    <text evidence="2">The sequence shown here is derived from an EMBL/GenBank/DDBJ whole genome shotgun (WGS) entry which is preliminary data.</text>
</comment>
<keyword evidence="3" id="KW-1185">Reference proteome</keyword>
<gene>
    <name evidence="2" type="ORF">IDM40_13175</name>
</gene>
<keyword evidence="1" id="KW-1133">Transmembrane helix</keyword>